<organism evidence="2 3">
    <name type="scientific">Diplogelasinospora grovesii</name>
    <dbReference type="NCBI Taxonomy" id="303347"/>
    <lineage>
        <taxon>Eukaryota</taxon>
        <taxon>Fungi</taxon>
        <taxon>Dikarya</taxon>
        <taxon>Ascomycota</taxon>
        <taxon>Pezizomycotina</taxon>
        <taxon>Sordariomycetes</taxon>
        <taxon>Sordariomycetidae</taxon>
        <taxon>Sordariales</taxon>
        <taxon>Diplogelasinosporaceae</taxon>
        <taxon>Diplogelasinospora</taxon>
    </lineage>
</organism>
<dbReference type="AlphaFoldDB" id="A0AAN6NFN6"/>
<gene>
    <name evidence="2" type="ORF">QBC46DRAFT_375826</name>
</gene>
<evidence type="ECO:0000313" key="2">
    <source>
        <dbReference type="EMBL" id="KAK3943948.1"/>
    </source>
</evidence>
<accession>A0AAN6NFN6</accession>
<keyword evidence="3" id="KW-1185">Reference proteome</keyword>
<evidence type="ECO:0000256" key="1">
    <source>
        <dbReference type="SAM" id="SignalP"/>
    </source>
</evidence>
<keyword evidence="1" id="KW-0732">Signal</keyword>
<protein>
    <recommendedName>
        <fullName evidence="4">Ubiquitin 3 binding protein But2 C-terminal domain-containing protein</fullName>
    </recommendedName>
</protein>
<sequence>MVRLGFVFVGLLPFGVSALPSRTRACGRIGAPYAILDISKENTSEPAKPYDPYVVANQLVEKTGRKDGVATILRFATPPGQANCMFTVNFPAARFSEVQIGGPGWQTPQLSISKLAHLNQSNPSYDDLEIIPEPLGALTVQPGRYVFNSAQACGPAADFLVEIPSWISGNMGVSWKNDVHADTNDIDKSFGMFVNCDC</sequence>
<name>A0AAN6NFN6_9PEZI</name>
<evidence type="ECO:0000313" key="3">
    <source>
        <dbReference type="Proteomes" id="UP001303473"/>
    </source>
</evidence>
<dbReference type="EMBL" id="MU853762">
    <property type="protein sequence ID" value="KAK3943948.1"/>
    <property type="molecule type" value="Genomic_DNA"/>
</dbReference>
<feature type="signal peptide" evidence="1">
    <location>
        <begin position="1"/>
        <end position="18"/>
    </location>
</feature>
<comment type="caution">
    <text evidence="2">The sequence shown here is derived from an EMBL/GenBank/DDBJ whole genome shotgun (WGS) entry which is preliminary data.</text>
</comment>
<proteinExistence type="predicted"/>
<reference evidence="3" key="1">
    <citation type="journal article" date="2023" name="Mol. Phylogenet. Evol.">
        <title>Genome-scale phylogeny and comparative genomics of the fungal order Sordariales.</title>
        <authorList>
            <person name="Hensen N."/>
            <person name="Bonometti L."/>
            <person name="Westerberg I."/>
            <person name="Brannstrom I.O."/>
            <person name="Guillou S."/>
            <person name="Cros-Aarteil S."/>
            <person name="Calhoun S."/>
            <person name="Haridas S."/>
            <person name="Kuo A."/>
            <person name="Mondo S."/>
            <person name="Pangilinan J."/>
            <person name="Riley R."/>
            <person name="LaButti K."/>
            <person name="Andreopoulos B."/>
            <person name="Lipzen A."/>
            <person name="Chen C."/>
            <person name="Yan M."/>
            <person name="Daum C."/>
            <person name="Ng V."/>
            <person name="Clum A."/>
            <person name="Steindorff A."/>
            <person name="Ohm R.A."/>
            <person name="Martin F."/>
            <person name="Silar P."/>
            <person name="Natvig D.O."/>
            <person name="Lalanne C."/>
            <person name="Gautier V."/>
            <person name="Ament-Velasquez S.L."/>
            <person name="Kruys A."/>
            <person name="Hutchinson M.I."/>
            <person name="Powell A.J."/>
            <person name="Barry K."/>
            <person name="Miller A.N."/>
            <person name="Grigoriev I.V."/>
            <person name="Debuchy R."/>
            <person name="Gladieux P."/>
            <person name="Hiltunen Thoren M."/>
            <person name="Johannesson H."/>
        </authorList>
    </citation>
    <scope>NUCLEOTIDE SEQUENCE [LARGE SCALE GENOMIC DNA]</scope>
    <source>
        <strain evidence="3">CBS 340.73</strain>
    </source>
</reference>
<feature type="chain" id="PRO_5042899292" description="Ubiquitin 3 binding protein But2 C-terminal domain-containing protein" evidence="1">
    <location>
        <begin position="19"/>
        <end position="198"/>
    </location>
</feature>
<evidence type="ECO:0008006" key="4">
    <source>
        <dbReference type="Google" id="ProtNLM"/>
    </source>
</evidence>
<dbReference type="Proteomes" id="UP001303473">
    <property type="component" value="Unassembled WGS sequence"/>
</dbReference>